<name>E9DX22_METAQ</name>
<evidence type="ECO:0000313" key="4">
    <source>
        <dbReference type="Proteomes" id="UP000002499"/>
    </source>
</evidence>
<sequence>MLRKRLYTTEEFAPDHELIGIEHLEHCYDAPRQSLMCMVDITPLPWQWIEKEQQSKEVARVAHTCHDFDANHLDNPSPVYSSQFDYASYGRTLPDKTATNYMSKLLEFVQD</sequence>
<evidence type="ECO:0000313" key="3">
    <source>
        <dbReference type="EMBL" id="EFY91885.1"/>
    </source>
</evidence>
<dbReference type="AlphaFoldDB" id="E9DX22"/>
<dbReference type="PANTHER" id="PTHR33365:SF4">
    <property type="entry name" value="CYCLOCHLOROTINE BIOSYNTHESIS PROTEIN O"/>
    <property type="match status" value="1"/>
</dbReference>
<dbReference type="STRING" id="655827.E9DX22"/>
<dbReference type="InParanoid" id="E9DX22"/>
<comment type="pathway">
    <text evidence="1">Mycotoxin biosynthesis.</text>
</comment>
<dbReference type="EMBL" id="GL698479">
    <property type="protein sequence ID" value="EFY91885.1"/>
    <property type="molecule type" value="Genomic_DNA"/>
</dbReference>
<dbReference type="GO" id="GO:0043386">
    <property type="term" value="P:mycotoxin biosynthetic process"/>
    <property type="evidence" value="ECO:0007669"/>
    <property type="project" value="InterPro"/>
</dbReference>
<protein>
    <submittedName>
        <fullName evidence="3">Uncharacterized protein</fullName>
    </submittedName>
</protein>
<dbReference type="KEGG" id="maw:19246481"/>
<comment type="similarity">
    <text evidence="2">Belongs to the ustYa family.</text>
</comment>
<dbReference type="OrthoDB" id="3687641at2759"/>
<accession>E9DX22</accession>
<keyword evidence="4" id="KW-1185">Reference proteome</keyword>
<organism evidence="4">
    <name type="scientific">Metarhizium acridum (strain CQMa 102)</name>
    <dbReference type="NCBI Taxonomy" id="655827"/>
    <lineage>
        <taxon>Eukaryota</taxon>
        <taxon>Fungi</taxon>
        <taxon>Dikarya</taxon>
        <taxon>Ascomycota</taxon>
        <taxon>Pezizomycotina</taxon>
        <taxon>Sordariomycetes</taxon>
        <taxon>Hypocreomycetidae</taxon>
        <taxon>Hypocreales</taxon>
        <taxon>Clavicipitaceae</taxon>
        <taxon>Metarhizium</taxon>
    </lineage>
</organism>
<dbReference type="Proteomes" id="UP000002499">
    <property type="component" value="Unassembled WGS sequence"/>
</dbReference>
<dbReference type="Pfam" id="PF11807">
    <property type="entry name" value="UstYa"/>
    <property type="match status" value="1"/>
</dbReference>
<evidence type="ECO:0000256" key="2">
    <source>
        <dbReference type="ARBA" id="ARBA00035112"/>
    </source>
</evidence>
<dbReference type="HOGENOM" id="CLU_2158977_0_0_1"/>
<dbReference type="InterPro" id="IPR021765">
    <property type="entry name" value="UstYa-like"/>
</dbReference>
<evidence type="ECO:0000256" key="1">
    <source>
        <dbReference type="ARBA" id="ARBA00004685"/>
    </source>
</evidence>
<dbReference type="GeneID" id="19246481"/>
<gene>
    <name evidence="3" type="ORF">MAC_02170</name>
</gene>
<reference evidence="3 4" key="1">
    <citation type="journal article" date="2011" name="PLoS Genet.">
        <title>Genome sequencing and comparative transcriptomics of the model entomopathogenic fungi Metarhizium anisopliae and M. acridum.</title>
        <authorList>
            <person name="Gao Q."/>
            <person name="Jin K."/>
            <person name="Ying S.H."/>
            <person name="Zhang Y."/>
            <person name="Xiao G."/>
            <person name="Shang Y."/>
            <person name="Duan Z."/>
            <person name="Hu X."/>
            <person name="Xie X.Q."/>
            <person name="Zhou G."/>
            <person name="Peng G."/>
            <person name="Luo Z."/>
            <person name="Huang W."/>
            <person name="Wang B."/>
            <person name="Fang W."/>
            <person name="Wang S."/>
            <person name="Zhong Y."/>
            <person name="Ma L.J."/>
            <person name="St Leger R.J."/>
            <person name="Zhao G.P."/>
            <person name="Pei Y."/>
            <person name="Feng M.G."/>
            <person name="Xia Y."/>
            <person name="Wang C."/>
        </authorList>
    </citation>
    <scope>NUCLEOTIDE SEQUENCE [LARGE SCALE GENOMIC DNA]</scope>
    <source>
        <strain evidence="3 4">CQMa 102</strain>
    </source>
</reference>
<proteinExistence type="inferred from homology"/>
<dbReference type="PANTHER" id="PTHR33365">
    <property type="entry name" value="YALI0B05434P"/>
    <property type="match status" value="1"/>
</dbReference>